<name>A0AAD7UX12_9FUNG</name>
<proteinExistence type="predicted"/>
<dbReference type="EMBL" id="JARTCD010000064">
    <property type="protein sequence ID" value="KAJ8654227.1"/>
    <property type="molecule type" value="Genomic_DNA"/>
</dbReference>
<dbReference type="PRINTS" id="PR00160">
    <property type="entry name" value="GLUTAREDOXIN"/>
</dbReference>
<dbReference type="Proteomes" id="UP001234581">
    <property type="component" value="Unassembled WGS sequence"/>
</dbReference>
<sequence length="117" mass="13208">MSFIKQGVTQLVKNTIADNRVVVFSKTWCPFSQKAKKFLNDSNIPYHPIEIDLRQDGADIQQALFDLTGQKTVPNIFIDKTHIGGYVDLRKAFQSKKFLDATLLEEIRSSSNTSSSL</sequence>
<keyword evidence="3" id="KW-1185">Reference proteome</keyword>
<evidence type="ECO:0000313" key="2">
    <source>
        <dbReference type="EMBL" id="KAJ8654227.1"/>
    </source>
</evidence>
<dbReference type="InterPro" id="IPR002109">
    <property type="entry name" value="Glutaredoxin"/>
</dbReference>
<evidence type="ECO:0000259" key="1">
    <source>
        <dbReference type="Pfam" id="PF00462"/>
    </source>
</evidence>
<dbReference type="Gene3D" id="3.40.30.10">
    <property type="entry name" value="Glutaredoxin"/>
    <property type="match status" value="1"/>
</dbReference>
<dbReference type="RefSeq" id="XP_058339141.1">
    <property type="nucleotide sequence ID" value="XM_058490032.1"/>
</dbReference>
<protein>
    <submittedName>
        <fullName evidence="2">Glutaredoxin</fullName>
    </submittedName>
</protein>
<dbReference type="GeneID" id="83217453"/>
<dbReference type="GO" id="GO:0034599">
    <property type="term" value="P:cellular response to oxidative stress"/>
    <property type="evidence" value="ECO:0007669"/>
    <property type="project" value="TreeGrafter"/>
</dbReference>
<organism evidence="2 3">
    <name type="scientific">Lichtheimia ornata</name>
    <dbReference type="NCBI Taxonomy" id="688661"/>
    <lineage>
        <taxon>Eukaryota</taxon>
        <taxon>Fungi</taxon>
        <taxon>Fungi incertae sedis</taxon>
        <taxon>Mucoromycota</taxon>
        <taxon>Mucoromycotina</taxon>
        <taxon>Mucoromycetes</taxon>
        <taxon>Mucorales</taxon>
        <taxon>Lichtheimiaceae</taxon>
        <taxon>Lichtheimia</taxon>
    </lineage>
</organism>
<accession>A0AAD7UX12</accession>
<dbReference type="SUPFAM" id="SSF52833">
    <property type="entry name" value="Thioredoxin-like"/>
    <property type="match status" value="1"/>
</dbReference>
<dbReference type="Pfam" id="PF00462">
    <property type="entry name" value="Glutaredoxin"/>
    <property type="match status" value="1"/>
</dbReference>
<dbReference type="GO" id="GO:0015038">
    <property type="term" value="F:glutathione disulfide oxidoreductase activity"/>
    <property type="evidence" value="ECO:0007669"/>
    <property type="project" value="TreeGrafter"/>
</dbReference>
<comment type="caution">
    <text evidence="2">The sequence shown here is derived from an EMBL/GenBank/DDBJ whole genome shotgun (WGS) entry which is preliminary data.</text>
</comment>
<dbReference type="InterPro" id="IPR036249">
    <property type="entry name" value="Thioredoxin-like_sf"/>
</dbReference>
<dbReference type="InterPro" id="IPR014025">
    <property type="entry name" value="Glutaredoxin_subgr"/>
</dbReference>
<dbReference type="PANTHER" id="PTHR45694:SF18">
    <property type="entry name" value="GLUTAREDOXIN-1-RELATED"/>
    <property type="match status" value="1"/>
</dbReference>
<dbReference type="PROSITE" id="PS51354">
    <property type="entry name" value="GLUTAREDOXIN_2"/>
    <property type="match status" value="1"/>
</dbReference>
<reference evidence="2 3" key="1">
    <citation type="submission" date="2023-03" db="EMBL/GenBank/DDBJ databases">
        <title>Genome sequence of Lichtheimia ornata CBS 291.66.</title>
        <authorList>
            <person name="Mohabir J.T."/>
            <person name="Shea T.P."/>
            <person name="Kurbessoian T."/>
            <person name="Berby B."/>
            <person name="Fontaine J."/>
            <person name="Livny J."/>
            <person name="Gnirke A."/>
            <person name="Stajich J.E."/>
            <person name="Cuomo C.A."/>
        </authorList>
    </citation>
    <scope>NUCLEOTIDE SEQUENCE [LARGE SCALE GENOMIC DNA]</scope>
    <source>
        <strain evidence="2">CBS 291.66</strain>
    </source>
</reference>
<gene>
    <name evidence="2" type="ORF">O0I10_010049</name>
</gene>
<dbReference type="InterPro" id="IPR011899">
    <property type="entry name" value="Glutaredoxin_euk/vir"/>
</dbReference>
<dbReference type="AlphaFoldDB" id="A0AAD7UX12"/>
<feature type="domain" description="Glutaredoxin" evidence="1">
    <location>
        <begin position="21"/>
        <end position="83"/>
    </location>
</feature>
<dbReference type="NCBIfam" id="TIGR02180">
    <property type="entry name" value="GRX_euk"/>
    <property type="match status" value="1"/>
</dbReference>
<dbReference type="PANTHER" id="PTHR45694">
    <property type="entry name" value="GLUTAREDOXIN 2"/>
    <property type="match status" value="1"/>
</dbReference>
<evidence type="ECO:0000313" key="3">
    <source>
        <dbReference type="Proteomes" id="UP001234581"/>
    </source>
</evidence>
<dbReference type="GO" id="GO:0005737">
    <property type="term" value="C:cytoplasm"/>
    <property type="evidence" value="ECO:0007669"/>
    <property type="project" value="TreeGrafter"/>
</dbReference>
<dbReference type="CDD" id="cd03419">
    <property type="entry name" value="GRX_GRXh_1_2_like"/>
    <property type="match status" value="1"/>
</dbReference>